<evidence type="ECO:0000313" key="13">
    <source>
        <dbReference type="EMBL" id="KDP28223.1"/>
    </source>
</evidence>
<dbReference type="InterPro" id="IPR008928">
    <property type="entry name" value="6-hairpin_glycosidase_sf"/>
</dbReference>
<gene>
    <name evidence="13" type="ORF">JCGZ_13994</name>
</gene>
<dbReference type="PROSITE" id="PS00698">
    <property type="entry name" value="GH9_3"/>
    <property type="match status" value="1"/>
</dbReference>
<evidence type="ECO:0000256" key="2">
    <source>
        <dbReference type="ARBA" id="ARBA00007072"/>
    </source>
</evidence>
<dbReference type="Gene3D" id="1.50.10.10">
    <property type="match status" value="1"/>
</dbReference>
<dbReference type="PROSITE" id="PS00592">
    <property type="entry name" value="GH9_2"/>
    <property type="match status" value="1"/>
</dbReference>
<keyword evidence="11" id="KW-0812">Transmembrane</keyword>
<dbReference type="GO" id="GO:0030245">
    <property type="term" value="P:cellulose catabolic process"/>
    <property type="evidence" value="ECO:0007669"/>
    <property type="project" value="UniProtKB-KW"/>
</dbReference>
<evidence type="ECO:0000256" key="4">
    <source>
        <dbReference type="ARBA" id="ARBA00023001"/>
    </source>
</evidence>
<dbReference type="EC" id="3.2.1.4" evidence="10"/>
<evidence type="ECO:0000256" key="10">
    <source>
        <dbReference type="RuleBase" id="RU361166"/>
    </source>
</evidence>
<feature type="domain" description="Glycoside hydrolase family 9" evidence="12">
    <location>
        <begin position="119"/>
        <end position="539"/>
    </location>
</feature>
<dbReference type="OrthoDB" id="10257085at2759"/>
<evidence type="ECO:0000256" key="7">
    <source>
        <dbReference type="ARBA" id="ARBA00023326"/>
    </source>
</evidence>
<reference evidence="13 14" key="1">
    <citation type="journal article" date="2014" name="PLoS ONE">
        <title>Global Analysis of Gene Expression Profiles in Physic Nut (Jatropha curcas L.) Seedlings Exposed to Salt Stress.</title>
        <authorList>
            <person name="Zhang L."/>
            <person name="Zhang C."/>
            <person name="Wu P."/>
            <person name="Chen Y."/>
            <person name="Li M."/>
            <person name="Jiang H."/>
            <person name="Wu G."/>
        </authorList>
    </citation>
    <scope>NUCLEOTIDE SEQUENCE [LARGE SCALE GENOMIC DNA]</scope>
    <source>
        <strain evidence="14">cv. GZQX0401</strain>
        <tissue evidence="13">Young leaves</tissue>
    </source>
</reference>
<dbReference type="GO" id="GO:0008810">
    <property type="term" value="F:cellulase activity"/>
    <property type="evidence" value="ECO:0007669"/>
    <property type="project" value="UniProtKB-EC"/>
</dbReference>
<evidence type="ECO:0000256" key="6">
    <source>
        <dbReference type="ARBA" id="ARBA00023295"/>
    </source>
</evidence>
<dbReference type="Proteomes" id="UP000027138">
    <property type="component" value="Unassembled WGS sequence"/>
</dbReference>
<feature type="active site" evidence="9">
    <location>
        <position position="526"/>
    </location>
</feature>
<feature type="transmembrane region" description="Helical" evidence="11">
    <location>
        <begin position="61"/>
        <end position="88"/>
    </location>
</feature>
<keyword evidence="5 8" id="KW-0119">Carbohydrate metabolism</keyword>
<evidence type="ECO:0000256" key="5">
    <source>
        <dbReference type="ARBA" id="ARBA00023277"/>
    </source>
</evidence>
<name>A0A067JZP1_JATCU</name>
<dbReference type="InterPro" id="IPR033126">
    <property type="entry name" value="Glyco_hydro_9_Asp/Glu_AS"/>
</dbReference>
<dbReference type="SUPFAM" id="SSF48208">
    <property type="entry name" value="Six-hairpin glycosidases"/>
    <property type="match status" value="1"/>
</dbReference>
<dbReference type="InterPro" id="IPR001701">
    <property type="entry name" value="Glyco_hydro_9"/>
</dbReference>
<dbReference type="AlphaFoldDB" id="A0A067JZP1"/>
<dbReference type="InterPro" id="IPR018221">
    <property type="entry name" value="Glyco_hydro_9_His_AS"/>
</dbReference>
<evidence type="ECO:0000256" key="3">
    <source>
        <dbReference type="ARBA" id="ARBA00022801"/>
    </source>
</evidence>
<keyword evidence="7 8" id="KW-0624">Polysaccharide degradation</keyword>
<feature type="active site" evidence="8">
    <location>
        <position position="469"/>
    </location>
</feature>
<dbReference type="EMBL" id="KK914782">
    <property type="protein sequence ID" value="KDP28223.1"/>
    <property type="molecule type" value="Genomic_DNA"/>
</dbReference>
<dbReference type="STRING" id="180498.A0A067JZP1"/>
<protein>
    <recommendedName>
        <fullName evidence="10">Endoglucanase</fullName>
        <ecNumber evidence="10">3.2.1.4</ecNumber>
    </recommendedName>
</protein>
<evidence type="ECO:0000256" key="1">
    <source>
        <dbReference type="ARBA" id="ARBA00000966"/>
    </source>
</evidence>
<keyword evidence="4 10" id="KW-0136">Cellulose degradation</keyword>
<comment type="similarity">
    <text evidence="2 8 10">Belongs to the glycosyl hydrolase 9 (cellulase E) family.</text>
</comment>
<keyword evidence="6 8" id="KW-0326">Glycosidase</keyword>
<sequence length="564" mass="63346">MAVRNIWGGSFDVTTVTASSIDDGYDDREAFQLSSEEVKQSWLLRPLQEIIEKRRKKINNYVNCVVVRTLLLVVVFAGIFSLIVTVVLRSHRHHPPAGPDNYTVALHQALMFFDAQQFGGYYDSGSAVKYTSPTSFSITMLSWSVIEYSAKYEAVGELDHVKNIIKWGTDYLLKTFNSSSKDSIGSIASQVGGEYDLHCWMRPEDIDTDDNNPRRATTCYNCPALAAETAAALAAASIVFKDIDYSKKLVHGAELLFRFATKGQGENYSGGSDPSSTFYNSSGFWDEFVWSGAWLYCATGKTSYLQLVTSPDLAKKDYAFWGGPSRGILSWDKKHAGAQLLLSRMRIFLGYGYPYEEMLRTFHKHTEEIMCSYLRVFPYFHRTKGGLILVNNRRPRPLQYIVNAAFMAILYSDYLDGKLVSGWQCGANFYTTETLRDLARKQINYILGKNHQSISYVVGFGNHFPQHVHHRGASIPNDKVKYGCEGGWKWRNTRRPNPNIIVGAMVGGPDQRDDFQDIRSNYNYTESTIAGNAGLVAALVALSDGPGNSSEIDKNTIFYAIRPF</sequence>
<keyword evidence="3 8" id="KW-0378">Hydrolase</keyword>
<keyword evidence="14" id="KW-1185">Reference proteome</keyword>
<keyword evidence="11" id="KW-1133">Transmembrane helix</keyword>
<evidence type="ECO:0000259" key="12">
    <source>
        <dbReference type="Pfam" id="PF00759"/>
    </source>
</evidence>
<evidence type="ECO:0000256" key="9">
    <source>
        <dbReference type="PROSITE-ProRule" id="PRU10060"/>
    </source>
</evidence>
<dbReference type="Pfam" id="PF00759">
    <property type="entry name" value="Glyco_hydro_9"/>
    <property type="match status" value="1"/>
</dbReference>
<keyword evidence="11" id="KW-0472">Membrane</keyword>
<accession>A0A067JZP1</accession>
<proteinExistence type="inferred from homology"/>
<comment type="catalytic activity">
    <reaction evidence="1 10">
        <text>Endohydrolysis of (1-&gt;4)-beta-D-glucosidic linkages in cellulose, lichenin and cereal beta-D-glucans.</text>
        <dbReference type="EC" id="3.2.1.4"/>
    </reaction>
</comment>
<organism evidence="13 14">
    <name type="scientific">Jatropha curcas</name>
    <name type="common">Barbados nut</name>
    <dbReference type="NCBI Taxonomy" id="180498"/>
    <lineage>
        <taxon>Eukaryota</taxon>
        <taxon>Viridiplantae</taxon>
        <taxon>Streptophyta</taxon>
        <taxon>Embryophyta</taxon>
        <taxon>Tracheophyta</taxon>
        <taxon>Spermatophyta</taxon>
        <taxon>Magnoliopsida</taxon>
        <taxon>eudicotyledons</taxon>
        <taxon>Gunneridae</taxon>
        <taxon>Pentapetalae</taxon>
        <taxon>rosids</taxon>
        <taxon>fabids</taxon>
        <taxon>Malpighiales</taxon>
        <taxon>Euphorbiaceae</taxon>
        <taxon>Crotonoideae</taxon>
        <taxon>Jatropheae</taxon>
        <taxon>Jatropha</taxon>
    </lineage>
</organism>
<dbReference type="PANTHER" id="PTHR22298">
    <property type="entry name" value="ENDO-1,4-BETA-GLUCANASE"/>
    <property type="match status" value="1"/>
</dbReference>
<dbReference type="InterPro" id="IPR012341">
    <property type="entry name" value="6hp_glycosidase-like_sf"/>
</dbReference>
<feature type="active site" evidence="9">
    <location>
        <position position="517"/>
    </location>
</feature>
<evidence type="ECO:0000313" key="14">
    <source>
        <dbReference type="Proteomes" id="UP000027138"/>
    </source>
</evidence>
<evidence type="ECO:0000256" key="11">
    <source>
        <dbReference type="SAM" id="Phobius"/>
    </source>
</evidence>
<evidence type="ECO:0000256" key="8">
    <source>
        <dbReference type="PROSITE-ProRule" id="PRU10059"/>
    </source>
</evidence>